<reference evidence="1 2" key="1">
    <citation type="submission" date="2019-06" db="EMBL/GenBank/DDBJ databases">
        <authorList>
            <person name="Broberg M."/>
        </authorList>
    </citation>
    <scope>NUCLEOTIDE SEQUENCE [LARGE SCALE GENOMIC DNA]</scope>
</reference>
<dbReference type="Proteomes" id="UP000766486">
    <property type="component" value="Unassembled WGS sequence"/>
</dbReference>
<evidence type="ECO:0000313" key="2">
    <source>
        <dbReference type="Proteomes" id="UP000766486"/>
    </source>
</evidence>
<proteinExistence type="predicted"/>
<comment type="caution">
    <text evidence="1">The sequence shown here is derived from an EMBL/GenBank/DDBJ whole genome shotgun (WGS) entry which is preliminary data.</text>
</comment>
<evidence type="ECO:0000313" key="1">
    <source>
        <dbReference type="EMBL" id="VUC28870.1"/>
    </source>
</evidence>
<protein>
    <submittedName>
        <fullName evidence="1">Uncharacterized protein</fullName>
    </submittedName>
</protein>
<keyword evidence="2" id="KW-1185">Reference proteome</keyword>
<organism evidence="1 2">
    <name type="scientific">Bionectria ochroleuca</name>
    <name type="common">Gliocladium roseum</name>
    <dbReference type="NCBI Taxonomy" id="29856"/>
    <lineage>
        <taxon>Eukaryota</taxon>
        <taxon>Fungi</taxon>
        <taxon>Dikarya</taxon>
        <taxon>Ascomycota</taxon>
        <taxon>Pezizomycotina</taxon>
        <taxon>Sordariomycetes</taxon>
        <taxon>Hypocreomycetidae</taxon>
        <taxon>Hypocreales</taxon>
        <taxon>Bionectriaceae</taxon>
        <taxon>Clonostachys</taxon>
    </lineage>
</organism>
<sequence>MMRRPAAFTCLRRTISSVTAATATFKIDIRRLRDARPAEQAVLLRRALASPTANNTAITSQLLASVATGSLPDLPVRTWLSVAEDPRVTVAVVCQSYSVTLRRLAMPVLTAQLRGDATFHSTWDALGGSEGIVKLLSQFSVTDLRLFIKSLRGTALAGGETRTERQGKIGELFMMLTDDTRNPDQRPLDMEYAHLLPSCPAGMALAWSDQNSSHDFVPLRWRELLGDNHMIRKSVLKRVNRAHRAIITEMNFRQSYSASEKNVSWERVRPFLARSRNLRLKVFQLLAANNDFHRAPFGEVMENVILPLARQFTRRRCDPKAASEFWFLLIEAQKSSLVLLSHSAVSMHDPVTRQRKSLFEYVIRAWGHNFMSEAELAAYLETIPEKESKHMSVEAILKQVPRDKRYTLLRLFFKHNRSYQLDIGPPSSRANDILRELKISVEVFLLLPRPEAISLFERLQDAHSGYGYSALEPWNYKQSELGSLFQLSTNNEDESLNPDGPALRGFLLRNFSQGPISCPVDPRRVRNHLRVTELSRRKSLSQQGRTAELRAFWAISACRLCIAMGDIDAYINTLIWARRFNKDAMVLKLLYHEQQLYMPQLLSLLSAIDRGHTTANIRENIELANKVLMTFLETAAMTVDSPSFCRSDWESVYELIPKVAELRLKNYQTLQIQMNCSDNQVFDMILQPTLDMLVAAESLILQPGNQRLGFQNPNGFPILITRFFDILAEKRDSLWAAYRTGLDPEVSALQMSWPMGLPVQCLWPENHISQAGDAPYLQKRARNIVFCDPQAALSPAPSSPKVQAIIGVFVDDWSMALRIYIYGRDGDSDQEMRLEAAWKYALDHLTGDRMSREEAQRFWARVFPYSPSIGKVLDEDAPRRCYAIVPKHESGEQATIMEWDPDPTYNAITAYRKDERSLRQATVLDCMVKPGWKKGTHWVKRRLTWLKPLIPQHSKNVLDFWHPKSLSECPGSELDTQMMAAILCLDNTHGTNCSLIEQSTPEENQLFDSKISLLTGFFEREYLMFDKIASSLRLNHSRIPPRLLAGLGISVLRRIREDTVTIDGTYGLFYMLIQMLSDGPRPSLASPLIREFIVEVPQASDWHQYLLSSHHLNRLEPQDAEDFIESLSGGIVKKLRLQKAREASETGHTVSESLIRVTTVKSVEQLLRGKHFTTPRKAVNILAGILKHSSHVEIQVAAIKALTGLLTDDGPNEDVLRLLEQYAVPIASALNEWHPHIEPEWRSANNGGELPLVDHSRDGHTVLSMLMPRKHKPCSDALFKLATQALRTSSQTNSRWLGLFMQKYGFGDESSILPRIPACPEIFLESLRQKGPHNISVEDFVMIRDYVLFLLDQPKEIREFTTYVKHNRRLASSNTGKHWLHLWSKTSNEALDLGGGWVAEMLGSWSTISQNDEKTSAILSMAEDFVLRMAEISISRGDLTLFDDVVSRIPTNPDGILGNVSSTKVIKQLIERIDELRTPEWQADHNRRPFALPNTLPLRLRLLDPSQGNAEGASTFAERIVQLLREVTKGGRLYYGDFEIIRAHLMTTVSKQSAPSLAIALGSLEKLDSWSTPTPADHLRTRLAAELLDSDKLNKTSDCNDEAKEKTGLEIWEMLNKWSMSPVEEFRNLAWQMNCQVR</sequence>
<gene>
    <name evidence="1" type="ORF">CLO192961_LOCUS245260</name>
</gene>
<name>A0ABY6UCM3_BIOOC</name>
<accession>A0ABY6UCM3</accession>
<dbReference type="EMBL" id="CABFNS010000794">
    <property type="protein sequence ID" value="VUC28870.1"/>
    <property type="molecule type" value="Genomic_DNA"/>
</dbReference>